<organism evidence="1 2">
    <name type="scientific">Haloarchaeobius iranensis</name>
    <dbReference type="NCBI Taxonomy" id="996166"/>
    <lineage>
        <taxon>Archaea</taxon>
        <taxon>Methanobacteriati</taxon>
        <taxon>Methanobacteriota</taxon>
        <taxon>Stenosarchaea group</taxon>
        <taxon>Halobacteria</taxon>
        <taxon>Halobacteriales</taxon>
        <taxon>Halorubellaceae</taxon>
        <taxon>Haloarchaeobius</taxon>
    </lineage>
</organism>
<protein>
    <submittedName>
        <fullName evidence="1">Uncharacterized protein</fullName>
    </submittedName>
</protein>
<evidence type="ECO:0000313" key="1">
    <source>
        <dbReference type="EMBL" id="SDM64097.1"/>
    </source>
</evidence>
<dbReference type="RefSeq" id="WP_089732048.1">
    <property type="nucleotide sequence ID" value="NZ_FNIA01000005.1"/>
</dbReference>
<name>A0A1G9UWF1_9EURY</name>
<sequence length="195" mass="22036">MAGDGSRRGKVARLIDEHDLDGDWLVEEWTRPDDERKSLRQLADAFNRRLLAAELPDVGPTQVERYHEALTDDDASAGVRTEVEVELADRGIDVDELRGEFVSYQSIRTYVQARGASYEGRSAEEQRAKDVESIERLRGRLASVTEERLDRGRRADRLTLGEYRLFVDVTVYCEDCGSQFEATEVLETGGCDCDS</sequence>
<keyword evidence="2" id="KW-1185">Reference proteome</keyword>
<dbReference type="EMBL" id="FNIA01000005">
    <property type="protein sequence ID" value="SDM64097.1"/>
    <property type="molecule type" value="Genomic_DNA"/>
</dbReference>
<dbReference type="Proteomes" id="UP000199370">
    <property type="component" value="Unassembled WGS sequence"/>
</dbReference>
<gene>
    <name evidence="1" type="ORF">SAMN05192554_10537</name>
</gene>
<accession>A0A1G9UWF1</accession>
<dbReference type="OrthoDB" id="304916at2157"/>
<dbReference type="AlphaFoldDB" id="A0A1G9UWF1"/>
<proteinExistence type="predicted"/>
<evidence type="ECO:0000313" key="2">
    <source>
        <dbReference type="Proteomes" id="UP000199370"/>
    </source>
</evidence>
<reference evidence="1 2" key="1">
    <citation type="submission" date="2016-10" db="EMBL/GenBank/DDBJ databases">
        <authorList>
            <person name="de Groot N.N."/>
        </authorList>
    </citation>
    <scope>NUCLEOTIDE SEQUENCE [LARGE SCALE GENOMIC DNA]</scope>
    <source>
        <strain evidence="2">EB21,IBRC-M 10013,KCTC 4048</strain>
    </source>
</reference>
<dbReference type="InterPro" id="IPR048925">
    <property type="entry name" value="RdfA"/>
</dbReference>
<dbReference type="Pfam" id="PF21811">
    <property type="entry name" value="RdfA"/>
    <property type="match status" value="1"/>
</dbReference>